<evidence type="ECO:0000313" key="6">
    <source>
        <dbReference type="EMBL" id="ACK49603.1"/>
    </source>
</evidence>
<dbReference type="eggNOG" id="COG1752">
    <property type="taxonomic scope" value="Bacteria"/>
</dbReference>
<evidence type="ECO:0000256" key="3">
    <source>
        <dbReference type="ARBA" id="ARBA00023098"/>
    </source>
</evidence>
<organism evidence="6 7">
    <name type="scientific">Methylocella silvestris (strain DSM 15510 / CIP 108128 / LMG 27833 / NCIMB 13906 / BL2)</name>
    <dbReference type="NCBI Taxonomy" id="395965"/>
    <lineage>
        <taxon>Bacteria</taxon>
        <taxon>Pseudomonadati</taxon>
        <taxon>Pseudomonadota</taxon>
        <taxon>Alphaproteobacteria</taxon>
        <taxon>Hyphomicrobiales</taxon>
        <taxon>Beijerinckiaceae</taxon>
        <taxon>Methylocella</taxon>
    </lineage>
</organism>
<dbReference type="Pfam" id="PF01734">
    <property type="entry name" value="Patatin"/>
    <property type="match status" value="1"/>
</dbReference>
<dbReference type="Gene3D" id="3.40.1090.10">
    <property type="entry name" value="Cytosolic phospholipase A2 catalytic domain"/>
    <property type="match status" value="2"/>
</dbReference>
<dbReference type="STRING" id="395965.Msil_0631"/>
<dbReference type="RefSeq" id="WP_012589673.1">
    <property type="nucleotide sequence ID" value="NC_011666.1"/>
</dbReference>
<keyword evidence="7" id="KW-1185">Reference proteome</keyword>
<gene>
    <name evidence="6" type="ordered locus">Msil_0631</name>
</gene>
<dbReference type="PANTHER" id="PTHR14226">
    <property type="entry name" value="NEUROPATHY TARGET ESTERASE/SWISS CHEESE D.MELANOGASTER"/>
    <property type="match status" value="1"/>
</dbReference>
<name>B8EN90_METSB</name>
<dbReference type="InterPro" id="IPR002641">
    <property type="entry name" value="PNPLA_dom"/>
</dbReference>
<protein>
    <submittedName>
        <fullName evidence="6">Patatin</fullName>
    </submittedName>
</protein>
<dbReference type="PANTHER" id="PTHR14226:SF57">
    <property type="entry name" value="BLR7027 PROTEIN"/>
    <property type="match status" value="1"/>
</dbReference>
<dbReference type="CDD" id="cd07209">
    <property type="entry name" value="Pat_hypo_Ecoli_Z1214_like"/>
    <property type="match status" value="1"/>
</dbReference>
<dbReference type="AlphaFoldDB" id="B8EN90"/>
<feature type="active site" description="Proton acceptor" evidence="4">
    <location>
        <position position="222"/>
    </location>
</feature>
<keyword evidence="2 4" id="KW-0442">Lipid degradation</keyword>
<dbReference type="SUPFAM" id="SSF52151">
    <property type="entry name" value="FabD/lysophospholipase-like"/>
    <property type="match status" value="1"/>
</dbReference>
<dbReference type="HOGENOM" id="CLU_042894_0_0_5"/>
<feature type="short sequence motif" description="DGA/G" evidence="4">
    <location>
        <begin position="222"/>
        <end position="224"/>
    </location>
</feature>
<evidence type="ECO:0000256" key="1">
    <source>
        <dbReference type="ARBA" id="ARBA00022801"/>
    </source>
</evidence>
<evidence type="ECO:0000259" key="5">
    <source>
        <dbReference type="PROSITE" id="PS51635"/>
    </source>
</evidence>
<keyword evidence="3 4" id="KW-0443">Lipid metabolism</keyword>
<dbReference type="KEGG" id="msl:Msil_0631"/>
<evidence type="ECO:0000313" key="7">
    <source>
        <dbReference type="Proteomes" id="UP000002257"/>
    </source>
</evidence>
<dbReference type="InterPro" id="IPR016035">
    <property type="entry name" value="Acyl_Trfase/lysoPLipase"/>
</dbReference>
<dbReference type="PROSITE" id="PS51635">
    <property type="entry name" value="PNPLA"/>
    <property type="match status" value="1"/>
</dbReference>
<sequence length="390" mass="43722">MQSPSPSKLKSHVVKERPKFERIALLLQGGGALGSYQGGVYAALAESNLHPDWVAGISIGALNCALIAGNPPEQRVARVRQFWEEITASPLGLPFLKMGEIKGDYLHSLINQTRAMGVLFAGAPDFFKPRLPPPYMRQPGSVEALSFYDIAPLRATLERLVDFDRINSGETRLSVGATNVRTGNFAYFDTTTHLIKPEHIMASGALPPGFPPVEIEGEFYWDGGIVSNTPLQWVLDSHPRADTLAFQVDLWSARGQIPRDLAEVDLRAKEIRFSSRTRQGTDQFRKQQQLRRAVGSLLKSLPGDRRNDPEWRLLESEVDEKVYNIIHLIYRASAYEGSCKDFEFSRLTMEEHWTAGYNDTVRTLRHPEVLQRPDNAEGFSAFDLSVDGRE</sequence>
<feature type="active site" description="Nucleophile" evidence="4">
    <location>
        <position position="58"/>
    </location>
</feature>
<feature type="short sequence motif" description="GXSXG" evidence="4">
    <location>
        <begin position="56"/>
        <end position="60"/>
    </location>
</feature>
<feature type="short sequence motif" description="GXGXXG" evidence="4">
    <location>
        <begin position="29"/>
        <end position="34"/>
    </location>
</feature>
<dbReference type="GO" id="GO:0016042">
    <property type="term" value="P:lipid catabolic process"/>
    <property type="evidence" value="ECO:0007669"/>
    <property type="project" value="UniProtKB-UniRule"/>
</dbReference>
<dbReference type="EMBL" id="CP001280">
    <property type="protein sequence ID" value="ACK49603.1"/>
    <property type="molecule type" value="Genomic_DNA"/>
</dbReference>
<dbReference type="Proteomes" id="UP000002257">
    <property type="component" value="Chromosome"/>
</dbReference>
<evidence type="ECO:0000256" key="2">
    <source>
        <dbReference type="ARBA" id="ARBA00022963"/>
    </source>
</evidence>
<keyword evidence="1 4" id="KW-0378">Hydrolase</keyword>
<dbReference type="InterPro" id="IPR021095">
    <property type="entry name" value="DUF3734"/>
</dbReference>
<dbReference type="InterPro" id="IPR050301">
    <property type="entry name" value="NTE"/>
</dbReference>
<dbReference type="OrthoDB" id="9807112at2"/>
<proteinExistence type="predicted"/>
<reference evidence="6 7" key="1">
    <citation type="journal article" date="2010" name="J. Bacteriol.">
        <title>Complete genome sequence of the aerobic facultative methanotroph Methylocella silvestris BL2.</title>
        <authorList>
            <person name="Chen Y."/>
            <person name="Crombie A."/>
            <person name="Rahman M.T."/>
            <person name="Dedysh S.N."/>
            <person name="Liesack W."/>
            <person name="Stott M.B."/>
            <person name="Alam M."/>
            <person name="Theisen A.R."/>
            <person name="Murrell J.C."/>
            <person name="Dunfield P.F."/>
        </authorList>
    </citation>
    <scope>NUCLEOTIDE SEQUENCE [LARGE SCALE GENOMIC DNA]</scope>
    <source>
        <strain evidence="7">DSM 15510 / CIP 108128 / LMG 27833 / NCIMB 13906 / BL2</strain>
    </source>
</reference>
<evidence type="ECO:0000256" key="4">
    <source>
        <dbReference type="PROSITE-ProRule" id="PRU01161"/>
    </source>
</evidence>
<accession>B8EN90</accession>
<dbReference type="GO" id="GO:0016787">
    <property type="term" value="F:hydrolase activity"/>
    <property type="evidence" value="ECO:0007669"/>
    <property type="project" value="UniProtKB-UniRule"/>
</dbReference>
<feature type="domain" description="PNPLA" evidence="5">
    <location>
        <begin position="25"/>
        <end position="235"/>
    </location>
</feature>
<dbReference type="Pfam" id="PF12536">
    <property type="entry name" value="DUF3734"/>
    <property type="match status" value="1"/>
</dbReference>